<dbReference type="PANTHER" id="PTHR46797">
    <property type="entry name" value="HTH-TYPE TRANSCRIPTIONAL REGULATOR"/>
    <property type="match status" value="1"/>
</dbReference>
<dbReference type="Pfam" id="PF01381">
    <property type="entry name" value="HTH_3"/>
    <property type="match status" value="1"/>
</dbReference>
<dbReference type="InterPro" id="IPR050807">
    <property type="entry name" value="TransReg_Diox_bact_type"/>
</dbReference>
<organism evidence="3 4">
    <name type="scientific">Metabacillus mangrovi</name>
    <dbReference type="NCBI Taxonomy" id="1491830"/>
    <lineage>
        <taxon>Bacteria</taxon>
        <taxon>Bacillati</taxon>
        <taxon>Bacillota</taxon>
        <taxon>Bacilli</taxon>
        <taxon>Bacillales</taxon>
        <taxon>Bacillaceae</taxon>
        <taxon>Metabacillus</taxon>
    </lineage>
</organism>
<dbReference type="GO" id="GO:0003700">
    <property type="term" value="F:DNA-binding transcription factor activity"/>
    <property type="evidence" value="ECO:0007669"/>
    <property type="project" value="TreeGrafter"/>
</dbReference>
<dbReference type="SMART" id="SM00530">
    <property type="entry name" value="HTH_XRE"/>
    <property type="match status" value="1"/>
</dbReference>
<dbReference type="AlphaFoldDB" id="A0A7X2S6V8"/>
<dbReference type="InterPro" id="IPR010982">
    <property type="entry name" value="Lambda_DNA-bd_dom_sf"/>
</dbReference>
<dbReference type="Proteomes" id="UP000434639">
    <property type="component" value="Unassembled WGS sequence"/>
</dbReference>
<dbReference type="GO" id="GO:0005829">
    <property type="term" value="C:cytosol"/>
    <property type="evidence" value="ECO:0007669"/>
    <property type="project" value="TreeGrafter"/>
</dbReference>
<evidence type="ECO:0000313" key="3">
    <source>
        <dbReference type="EMBL" id="MTH54370.1"/>
    </source>
</evidence>
<evidence type="ECO:0000259" key="2">
    <source>
        <dbReference type="PROSITE" id="PS50943"/>
    </source>
</evidence>
<keyword evidence="1" id="KW-0238">DNA-binding</keyword>
<dbReference type="CDD" id="cd00093">
    <property type="entry name" value="HTH_XRE"/>
    <property type="match status" value="1"/>
</dbReference>
<dbReference type="SUPFAM" id="SSF47413">
    <property type="entry name" value="lambda repressor-like DNA-binding domains"/>
    <property type="match status" value="1"/>
</dbReference>
<protein>
    <submittedName>
        <fullName evidence="3">Helix-turn-helix domain-containing protein</fullName>
    </submittedName>
</protein>
<dbReference type="PROSITE" id="PS50943">
    <property type="entry name" value="HTH_CROC1"/>
    <property type="match status" value="1"/>
</dbReference>
<dbReference type="InterPro" id="IPR001387">
    <property type="entry name" value="Cro/C1-type_HTH"/>
</dbReference>
<dbReference type="Gene3D" id="1.10.260.40">
    <property type="entry name" value="lambda repressor-like DNA-binding domains"/>
    <property type="match status" value="1"/>
</dbReference>
<dbReference type="PANTHER" id="PTHR46797:SF1">
    <property type="entry name" value="METHYLPHOSPHONATE SYNTHASE"/>
    <property type="match status" value="1"/>
</dbReference>
<keyword evidence="4" id="KW-1185">Reference proteome</keyword>
<dbReference type="GO" id="GO:0003677">
    <property type="term" value="F:DNA binding"/>
    <property type="evidence" value="ECO:0007669"/>
    <property type="project" value="UniProtKB-KW"/>
</dbReference>
<dbReference type="OrthoDB" id="2081653at2"/>
<reference evidence="3 4" key="1">
    <citation type="journal article" date="2017" name="Int. J. Syst. Evol. Microbiol.">
        <title>Bacillus mangrovi sp. nov., isolated from a sediment sample from a mangrove forest.</title>
        <authorList>
            <person name="Gupta V."/>
            <person name="Singh P.K."/>
            <person name="Korpole S."/>
            <person name="Tanuku N.R.S."/>
            <person name="Pinnaka A.K."/>
        </authorList>
    </citation>
    <scope>NUCLEOTIDE SEQUENCE [LARGE SCALE GENOMIC DNA]</scope>
    <source>
        <strain evidence="3 4">KCTC 33872</strain>
    </source>
</reference>
<gene>
    <name evidence="3" type="ORF">GKZ89_13245</name>
</gene>
<sequence length="117" mass="13606">MKKIKELRKNHGHTLKELAELVNYDPSNLSKIERGINQPSLSLLTKIAAVYSKDLNYFVDQYTDAEKTLLHEMDLSSQNVLSDFNFYIDGKKVSEEELEFMLELTRNLRNIVKKKKG</sequence>
<dbReference type="RefSeq" id="WP_155112877.1">
    <property type="nucleotide sequence ID" value="NZ_WMIB01000013.1"/>
</dbReference>
<name>A0A7X2S6V8_9BACI</name>
<feature type="domain" description="HTH cro/C1-type" evidence="2">
    <location>
        <begin position="4"/>
        <end position="58"/>
    </location>
</feature>
<evidence type="ECO:0000313" key="4">
    <source>
        <dbReference type="Proteomes" id="UP000434639"/>
    </source>
</evidence>
<evidence type="ECO:0000256" key="1">
    <source>
        <dbReference type="ARBA" id="ARBA00023125"/>
    </source>
</evidence>
<proteinExistence type="predicted"/>
<comment type="caution">
    <text evidence="3">The sequence shown here is derived from an EMBL/GenBank/DDBJ whole genome shotgun (WGS) entry which is preliminary data.</text>
</comment>
<dbReference type="EMBL" id="WMIB01000013">
    <property type="protein sequence ID" value="MTH54370.1"/>
    <property type="molecule type" value="Genomic_DNA"/>
</dbReference>
<accession>A0A7X2S6V8</accession>